<keyword evidence="1" id="KW-0012">Acyltransferase</keyword>
<comment type="subcellular location">
    <subcellularLocation>
        <location evidence="1">Mitochondrion</location>
    </subcellularLocation>
</comment>
<feature type="domain" description="Gcp-like" evidence="2">
    <location>
        <begin position="362"/>
        <end position="489"/>
    </location>
</feature>
<dbReference type="Proteomes" id="UP000799291">
    <property type="component" value="Unassembled WGS sequence"/>
</dbReference>
<dbReference type="InterPro" id="IPR022450">
    <property type="entry name" value="TsaD"/>
</dbReference>
<dbReference type="HAMAP" id="MF_01445">
    <property type="entry name" value="TsaD"/>
    <property type="match status" value="1"/>
</dbReference>
<keyword evidence="1" id="KW-0808">Transferase</keyword>
<comment type="function">
    <text evidence="1">Required for the formation of a threonylcarbamoyl group on adenosine at position 37 (t(6)A37) in mitochondrial tRNAs that read codons beginning with adenine. Probably involved in the transfer of the threonylcarbamoyl moiety of threonylcarbamoyl-AMP (TC-AMP) to the N6 group of A37. Involved in mitochondrial genome maintenance.</text>
</comment>
<comment type="similarity">
    <text evidence="1">Belongs to the KAE1 / TsaD family.</text>
</comment>
<comment type="catalytic activity">
    <reaction evidence="1">
        <text>L-threonylcarbamoyladenylate + adenosine(37) in tRNA = N(6)-L-threonylcarbamoyladenosine(37) in tRNA + AMP + H(+)</text>
        <dbReference type="Rhea" id="RHEA:37059"/>
        <dbReference type="Rhea" id="RHEA-COMP:10162"/>
        <dbReference type="Rhea" id="RHEA-COMP:10163"/>
        <dbReference type="ChEBI" id="CHEBI:15378"/>
        <dbReference type="ChEBI" id="CHEBI:73682"/>
        <dbReference type="ChEBI" id="CHEBI:74411"/>
        <dbReference type="ChEBI" id="CHEBI:74418"/>
        <dbReference type="ChEBI" id="CHEBI:456215"/>
        <dbReference type="EC" id="2.3.1.234"/>
    </reaction>
</comment>
<dbReference type="GO" id="GO:0061711">
    <property type="term" value="F:tRNA N(6)-L-threonylcarbamoyladenine synthase activity"/>
    <property type="evidence" value="ECO:0007669"/>
    <property type="project" value="UniProtKB-EC"/>
</dbReference>
<dbReference type="OrthoDB" id="10259622at2759"/>
<keyword evidence="4" id="KW-1185">Reference proteome</keyword>
<keyword evidence="1" id="KW-0496">Mitochondrion</keyword>
<dbReference type="EMBL" id="MU005569">
    <property type="protein sequence ID" value="KAF2691558.1"/>
    <property type="molecule type" value="Genomic_DNA"/>
</dbReference>
<dbReference type="PANTHER" id="PTHR11735:SF6">
    <property type="entry name" value="TRNA N6-ADENOSINE THREONYLCARBAMOYLTRANSFERASE, MITOCHONDRIAL"/>
    <property type="match status" value="1"/>
</dbReference>
<dbReference type="GO" id="GO:0072670">
    <property type="term" value="P:mitochondrial tRNA threonylcarbamoyladenosine modification"/>
    <property type="evidence" value="ECO:0007669"/>
    <property type="project" value="TreeGrafter"/>
</dbReference>
<sequence>MLPIQRLAAGVRARPVALHGPRRPRLPSSLPSHLRPLPHPRLLLTLAIETSCDDTSVAVLEKTTCASTHRTVAKLHFHKTITANNAAFKGVHPLVTLESHQENLAKLVAEAIEHLPLSKLGKAVDSLELSDVELGRDIHHEVSFTHSIYRRQLPDLISVTRGPGMRSNLSTGLDTAKGLAVAWGKPLQAVHHMQAHALTPRLADALETYEPTMPLTTRWWEYPISVEPDFPFLSVLASGGHTLLVHSASLTDHEVMGSTSDIAIGECLDKIARIVLPEDVLRKAGNIMYGALLESFAFPPQETTEEGPTKPKFGLEKSTATEYRGKYAARYTYNVPKNHEEALKRNVSKWGWGFNQPLCRAQGGLKSKSMEMSFSGLMTAVERVVKYELDPRSHKLTQIERPPEGISTEERKDLAHHAMRAAFEHLAGRVVLGLQHSPSTTVVMAGGVAANSYLRYIVACTLCAHGYDSVKIVFPPPSLCCDNAAMIAWAGVEMYENGARDDLDIRAVRKWPLGKLLSPPLDKTSESTPPTESAS</sequence>
<evidence type="ECO:0000259" key="2">
    <source>
        <dbReference type="Pfam" id="PF00814"/>
    </source>
</evidence>
<dbReference type="GO" id="GO:0046872">
    <property type="term" value="F:metal ion binding"/>
    <property type="evidence" value="ECO:0007669"/>
    <property type="project" value="UniProtKB-KW"/>
</dbReference>
<reference evidence="3" key="1">
    <citation type="journal article" date="2020" name="Stud. Mycol.">
        <title>101 Dothideomycetes genomes: a test case for predicting lifestyles and emergence of pathogens.</title>
        <authorList>
            <person name="Haridas S."/>
            <person name="Albert R."/>
            <person name="Binder M."/>
            <person name="Bloem J."/>
            <person name="Labutti K."/>
            <person name="Salamov A."/>
            <person name="Andreopoulos B."/>
            <person name="Baker S."/>
            <person name="Barry K."/>
            <person name="Bills G."/>
            <person name="Bluhm B."/>
            <person name="Cannon C."/>
            <person name="Castanera R."/>
            <person name="Culley D."/>
            <person name="Daum C."/>
            <person name="Ezra D."/>
            <person name="Gonzalez J."/>
            <person name="Henrissat B."/>
            <person name="Kuo A."/>
            <person name="Liang C."/>
            <person name="Lipzen A."/>
            <person name="Lutzoni F."/>
            <person name="Magnuson J."/>
            <person name="Mondo S."/>
            <person name="Nolan M."/>
            <person name="Ohm R."/>
            <person name="Pangilinan J."/>
            <person name="Park H.-J."/>
            <person name="Ramirez L."/>
            <person name="Alfaro M."/>
            <person name="Sun H."/>
            <person name="Tritt A."/>
            <person name="Yoshinaga Y."/>
            <person name="Zwiers L.-H."/>
            <person name="Turgeon B."/>
            <person name="Goodwin S."/>
            <person name="Spatafora J."/>
            <person name="Crous P."/>
            <person name="Grigoriev I."/>
        </authorList>
    </citation>
    <scope>NUCLEOTIDE SEQUENCE</scope>
    <source>
        <strain evidence="3">CBS 122367</strain>
    </source>
</reference>
<keyword evidence="1" id="KW-0819">tRNA processing</keyword>
<dbReference type="Gene3D" id="3.30.420.40">
    <property type="match status" value="2"/>
</dbReference>
<comment type="subunit">
    <text evidence="1">Homodimer.</text>
</comment>
<name>A0A6G1JM98_9PLEO</name>
<feature type="domain" description="Gcp-like" evidence="2">
    <location>
        <begin position="155"/>
        <end position="213"/>
    </location>
</feature>
<comment type="cofactor">
    <cofactor evidence="1">
        <name>a divalent metal cation</name>
        <dbReference type="ChEBI" id="CHEBI:60240"/>
    </cofactor>
    <text evidence="1">Binds 1 divalent metal cation per subunit.</text>
</comment>
<gene>
    <name evidence="3" type="ORF">K458DRAFT_411288</name>
</gene>
<feature type="domain" description="Gcp-like" evidence="2">
    <location>
        <begin position="228"/>
        <end position="277"/>
    </location>
</feature>
<protein>
    <recommendedName>
        <fullName evidence="2">Gcp-like domain-containing protein</fullName>
    </recommendedName>
</protein>
<evidence type="ECO:0000256" key="1">
    <source>
        <dbReference type="HAMAP-Rule" id="MF_03179"/>
    </source>
</evidence>
<proteinExistence type="inferred from homology"/>
<evidence type="ECO:0000313" key="3">
    <source>
        <dbReference type="EMBL" id="KAF2691558.1"/>
    </source>
</evidence>
<dbReference type="AlphaFoldDB" id="A0A6G1JM98"/>
<evidence type="ECO:0000313" key="4">
    <source>
        <dbReference type="Proteomes" id="UP000799291"/>
    </source>
</evidence>
<accession>A0A6G1JM98</accession>
<dbReference type="GO" id="GO:0005739">
    <property type="term" value="C:mitochondrion"/>
    <property type="evidence" value="ECO:0007669"/>
    <property type="project" value="UniProtKB-SubCell"/>
</dbReference>
<dbReference type="InterPro" id="IPR000905">
    <property type="entry name" value="Gcp-like_dom"/>
</dbReference>
<dbReference type="Pfam" id="PF00814">
    <property type="entry name" value="TsaD"/>
    <property type="match status" value="3"/>
</dbReference>
<keyword evidence="1" id="KW-0479">Metal-binding</keyword>
<dbReference type="InterPro" id="IPR043129">
    <property type="entry name" value="ATPase_NBD"/>
</dbReference>
<dbReference type="PANTHER" id="PTHR11735">
    <property type="entry name" value="TRNA N6-ADENOSINE THREONYLCARBAMOYLTRANSFERASE"/>
    <property type="match status" value="1"/>
</dbReference>
<dbReference type="SUPFAM" id="SSF53067">
    <property type="entry name" value="Actin-like ATPase domain"/>
    <property type="match status" value="1"/>
</dbReference>
<organism evidence="3 4">
    <name type="scientific">Lentithecium fluviatile CBS 122367</name>
    <dbReference type="NCBI Taxonomy" id="1168545"/>
    <lineage>
        <taxon>Eukaryota</taxon>
        <taxon>Fungi</taxon>
        <taxon>Dikarya</taxon>
        <taxon>Ascomycota</taxon>
        <taxon>Pezizomycotina</taxon>
        <taxon>Dothideomycetes</taxon>
        <taxon>Pleosporomycetidae</taxon>
        <taxon>Pleosporales</taxon>
        <taxon>Massarineae</taxon>
        <taxon>Lentitheciaceae</taxon>
        <taxon>Lentithecium</taxon>
    </lineage>
</organism>